<dbReference type="PANTHER" id="PTHR23294:SF59">
    <property type="entry name" value="UNC93-LIKE PROTEIN C922.05C"/>
    <property type="match status" value="1"/>
</dbReference>
<comment type="subcellular location">
    <subcellularLocation>
        <location evidence="1">Membrane</location>
        <topology evidence="1">Multi-pass membrane protein</topology>
    </subcellularLocation>
</comment>
<evidence type="ECO:0000313" key="6">
    <source>
        <dbReference type="EMBL" id="RVW40755.1"/>
    </source>
</evidence>
<sequence length="285" mass="31959">MGFREDEESVVGLPNKSIFRYNSPLVQVDATAANNSNIALYTTFAIFGILGGGIYNILDPYFTLFTGCSTYVFYAGSFLYYNHYQHQGFAIVIGAILGIRAGLLWVGGVIGGLILFILTYKWSEVAFVNNDTYIGFMCFMCFMSVDTVLKLAILHPSHVVRDDDSHCTNIKYSNVSTEAVEILKLFRNWKMLLMVPVAWASTRRRPAPKTHLEWGRGGPAQIRPVANPIACKLPQIRGNQLAKQHLRGNRKGNLNNLPGFLREKEWESKGCCKEGKQKELMVCCV</sequence>
<feature type="transmembrane region" description="Helical" evidence="5">
    <location>
        <begin position="61"/>
        <end position="81"/>
    </location>
</feature>
<protein>
    <submittedName>
        <fullName evidence="6">UNC93-like protein 1</fullName>
    </submittedName>
</protein>
<evidence type="ECO:0000313" key="7">
    <source>
        <dbReference type="Proteomes" id="UP000288805"/>
    </source>
</evidence>
<name>A0A438DZ29_VITVI</name>
<dbReference type="GO" id="GO:0016020">
    <property type="term" value="C:membrane"/>
    <property type="evidence" value="ECO:0007669"/>
    <property type="project" value="UniProtKB-SubCell"/>
</dbReference>
<gene>
    <name evidence="6" type="primary">VvCHDh000048_13</name>
    <name evidence="6" type="ORF">CK203_080703</name>
</gene>
<keyword evidence="3 5" id="KW-1133">Transmembrane helix</keyword>
<evidence type="ECO:0000256" key="4">
    <source>
        <dbReference type="ARBA" id="ARBA00023136"/>
    </source>
</evidence>
<evidence type="ECO:0000256" key="5">
    <source>
        <dbReference type="SAM" id="Phobius"/>
    </source>
</evidence>
<dbReference type="PANTHER" id="PTHR23294">
    <property type="entry name" value="ET TRANSLATION PRODUCT-RELATED"/>
    <property type="match status" value="1"/>
</dbReference>
<dbReference type="InterPro" id="IPR051617">
    <property type="entry name" value="UNC-93-like_regulator"/>
</dbReference>
<dbReference type="Proteomes" id="UP000288805">
    <property type="component" value="Unassembled WGS sequence"/>
</dbReference>
<keyword evidence="2 5" id="KW-0812">Transmembrane</keyword>
<feature type="transmembrane region" description="Helical" evidence="5">
    <location>
        <begin position="132"/>
        <end position="153"/>
    </location>
</feature>
<proteinExistence type="predicted"/>
<reference evidence="6 7" key="1">
    <citation type="journal article" date="2018" name="PLoS Genet.">
        <title>Population sequencing reveals clonal diversity and ancestral inbreeding in the grapevine cultivar Chardonnay.</title>
        <authorList>
            <person name="Roach M.J."/>
            <person name="Johnson D.L."/>
            <person name="Bohlmann J."/>
            <person name="van Vuuren H.J."/>
            <person name="Jones S.J."/>
            <person name="Pretorius I.S."/>
            <person name="Schmidt S.A."/>
            <person name="Borneman A.R."/>
        </authorList>
    </citation>
    <scope>NUCLEOTIDE SEQUENCE [LARGE SCALE GENOMIC DNA]</scope>
    <source>
        <strain evidence="7">cv. Chardonnay</strain>
        <tissue evidence="6">Leaf</tissue>
    </source>
</reference>
<dbReference type="AlphaFoldDB" id="A0A438DZ29"/>
<organism evidence="6 7">
    <name type="scientific">Vitis vinifera</name>
    <name type="common">Grape</name>
    <dbReference type="NCBI Taxonomy" id="29760"/>
    <lineage>
        <taxon>Eukaryota</taxon>
        <taxon>Viridiplantae</taxon>
        <taxon>Streptophyta</taxon>
        <taxon>Embryophyta</taxon>
        <taxon>Tracheophyta</taxon>
        <taxon>Spermatophyta</taxon>
        <taxon>Magnoliopsida</taxon>
        <taxon>eudicotyledons</taxon>
        <taxon>Gunneridae</taxon>
        <taxon>Pentapetalae</taxon>
        <taxon>rosids</taxon>
        <taxon>Vitales</taxon>
        <taxon>Vitaceae</taxon>
        <taxon>Viteae</taxon>
        <taxon>Vitis</taxon>
    </lineage>
</organism>
<keyword evidence="4 5" id="KW-0472">Membrane</keyword>
<accession>A0A438DZ29</accession>
<dbReference type="EMBL" id="QGNW01001453">
    <property type="protein sequence ID" value="RVW40755.1"/>
    <property type="molecule type" value="Genomic_DNA"/>
</dbReference>
<feature type="transmembrane region" description="Helical" evidence="5">
    <location>
        <begin position="38"/>
        <end position="55"/>
    </location>
</feature>
<evidence type="ECO:0000256" key="1">
    <source>
        <dbReference type="ARBA" id="ARBA00004141"/>
    </source>
</evidence>
<evidence type="ECO:0000256" key="2">
    <source>
        <dbReference type="ARBA" id="ARBA00022692"/>
    </source>
</evidence>
<comment type="caution">
    <text evidence="6">The sequence shown here is derived from an EMBL/GenBank/DDBJ whole genome shotgun (WGS) entry which is preliminary data.</text>
</comment>
<evidence type="ECO:0000256" key="3">
    <source>
        <dbReference type="ARBA" id="ARBA00022989"/>
    </source>
</evidence>
<feature type="transmembrane region" description="Helical" evidence="5">
    <location>
        <begin position="88"/>
        <end position="120"/>
    </location>
</feature>